<gene>
    <name evidence="1" type="ORF">MENT_LOCUS21653</name>
</gene>
<dbReference type="Proteomes" id="UP000580250">
    <property type="component" value="Unassembled WGS sequence"/>
</dbReference>
<dbReference type="AlphaFoldDB" id="A0A6V7V5N2"/>
<proteinExistence type="predicted"/>
<protein>
    <submittedName>
        <fullName evidence="1">Uncharacterized protein</fullName>
    </submittedName>
</protein>
<name>A0A6V7V5N2_MELEN</name>
<reference evidence="1 2" key="1">
    <citation type="submission" date="2020-08" db="EMBL/GenBank/DDBJ databases">
        <authorList>
            <person name="Koutsovoulos G."/>
            <person name="Danchin GJ E."/>
        </authorList>
    </citation>
    <scope>NUCLEOTIDE SEQUENCE [LARGE SCALE GENOMIC DNA]</scope>
</reference>
<dbReference type="EMBL" id="CAJEWN010000165">
    <property type="protein sequence ID" value="CAD2170260.1"/>
    <property type="molecule type" value="Genomic_DNA"/>
</dbReference>
<evidence type="ECO:0000313" key="2">
    <source>
        <dbReference type="Proteomes" id="UP000580250"/>
    </source>
</evidence>
<accession>A0A6V7V5N2</accession>
<evidence type="ECO:0000313" key="1">
    <source>
        <dbReference type="EMBL" id="CAD2170260.1"/>
    </source>
</evidence>
<comment type="caution">
    <text evidence="1">The sequence shown here is derived from an EMBL/GenBank/DDBJ whole genome shotgun (WGS) entry which is preliminary data.</text>
</comment>
<organism evidence="1 2">
    <name type="scientific">Meloidogyne enterolobii</name>
    <name type="common">Root-knot nematode worm</name>
    <name type="synonym">Meloidogyne mayaguensis</name>
    <dbReference type="NCBI Taxonomy" id="390850"/>
    <lineage>
        <taxon>Eukaryota</taxon>
        <taxon>Metazoa</taxon>
        <taxon>Ecdysozoa</taxon>
        <taxon>Nematoda</taxon>
        <taxon>Chromadorea</taxon>
        <taxon>Rhabditida</taxon>
        <taxon>Tylenchina</taxon>
        <taxon>Tylenchomorpha</taxon>
        <taxon>Tylenchoidea</taxon>
        <taxon>Meloidogynidae</taxon>
        <taxon>Meloidogyninae</taxon>
        <taxon>Meloidogyne</taxon>
    </lineage>
</organism>
<sequence>MKGIKYISFNFPINTKYEKYELVLRPRTRTFHFFLASYSYSYFVPASFFCSYSYSYFVPGTSTSTRVYEFWYELRSTGFNSSVAGGIIRERGINRVNTVGIYFLSPYDNCRYERSRRHS</sequence>